<evidence type="ECO:0000313" key="2">
    <source>
        <dbReference type="EMBL" id="PTB35994.1"/>
    </source>
</evidence>
<accession>A0A2T3YU06</accession>
<sequence>MASGPESLSPPGQGEKKQRGLGSIPHIARTLLAKPGRRLAPVVIFNSGAWASCHVRHASWARSQASSGRHTPSPNCPVPFAGSYEASSSITSHHPSRPLSTAVPAGSPAQFGSALLCPAAPVSSWTLFVIAGRCCVLGTARMPTGPLPGIMPACAPCFASQTSMCRQVKYDTRSKQQTSAKSPPLHVPNRYDSPPENPESHSAWHPLPPPVSRGTWPLRGLLSTGKYLLYPSSPARLSLMGLSHVGGRAKLSLAAALRVEGSKQLAAALQVRRGQAGARHSVAPSLAQQAPQHGTAQHGTARLGEKLAERPVGCRRHYLTFPSPPNTSPLSSLSPGLNTPNLLDSNVRSPTFASHLSSRS</sequence>
<keyword evidence="3" id="KW-1185">Reference proteome</keyword>
<evidence type="ECO:0000313" key="3">
    <source>
        <dbReference type="Proteomes" id="UP000240493"/>
    </source>
</evidence>
<feature type="compositionally biased region" description="Polar residues" evidence="1">
    <location>
        <begin position="344"/>
        <end position="360"/>
    </location>
</feature>
<dbReference type="Proteomes" id="UP000240493">
    <property type="component" value="Unassembled WGS sequence"/>
</dbReference>
<protein>
    <submittedName>
        <fullName evidence="2">Uncharacterized protein</fullName>
    </submittedName>
</protein>
<dbReference type="AlphaFoldDB" id="A0A2T3YU06"/>
<evidence type="ECO:0000256" key="1">
    <source>
        <dbReference type="SAM" id="MobiDB-lite"/>
    </source>
</evidence>
<gene>
    <name evidence="2" type="ORF">M441DRAFT_51668</name>
</gene>
<feature type="region of interest" description="Disordered" evidence="1">
    <location>
        <begin position="316"/>
        <end position="360"/>
    </location>
</feature>
<dbReference type="EMBL" id="KZ679272">
    <property type="protein sequence ID" value="PTB35994.1"/>
    <property type="molecule type" value="Genomic_DNA"/>
</dbReference>
<proteinExistence type="predicted"/>
<feature type="compositionally biased region" description="Low complexity" evidence="1">
    <location>
        <begin position="328"/>
        <end position="343"/>
    </location>
</feature>
<name>A0A2T3YU06_TRIA4</name>
<feature type="region of interest" description="Disordered" evidence="1">
    <location>
        <begin position="169"/>
        <end position="206"/>
    </location>
</feature>
<organism evidence="2 3">
    <name type="scientific">Trichoderma asperellum (strain ATCC 204424 / CBS 433.97 / NBRC 101777)</name>
    <dbReference type="NCBI Taxonomy" id="1042311"/>
    <lineage>
        <taxon>Eukaryota</taxon>
        <taxon>Fungi</taxon>
        <taxon>Dikarya</taxon>
        <taxon>Ascomycota</taxon>
        <taxon>Pezizomycotina</taxon>
        <taxon>Sordariomycetes</taxon>
        <taxon>Hypocreomycetidae</taxon>
        <taxon>Hypocreales</taxon>
        <taxon>Hypocreaceae</taxon>
        <taxon>Trichoderma</taxon>
    </lineage>
</organism>
<reference evidence="2 3" key="1">
    <citation type="submission" date="2016-07" db="EMBL/GenBank/DDBJ databases">
        <title>Multiple horizontal gene transfer events from other fungi enriched the ability of initially mycotrophic Trichoderma (Ascomycota) to feed on dead plant biomass.</title>
        <authorList>
            <consortium name="DOE Joint Genome Institute"/>
            <person name="Aerts A."/>
            <person name="Atanasova L."/>
            <person name="Chenthamara K."/>
            <person name="Zhang J."/>
            <person name="Grujic M."/>
            <person name="Henrissat B."/>
            <person name="Kuo A."/>
            <person name="Salamov A."/>
            <person name="Lipzen A."/>
            <person name="Labutti K."/>
            <person name="Barry K."/>
            <person name="Miao Y."/>
            <person name="Rahimi M.J."/>
            <person name="Shen Q."/>
            <person name="Grigoriev I.V."/>
            <person name="Kubicek C.P."/>
            <person name="Druzhinina I.S."/>
        </authorList>
    </citation>
    <scope>NUCLEOTIDE SEQUENCE [LARGE SCALE GENOMIC DNA]</scope>
    <source>
        <strain evidence="2 3">CBS 433.97</strain>
    </source>
</reference>
<feature type="region of interest" description="Disordered" evidence="1">
    <location>
        <begin position="1"/>
        <end position="21"/>
    </location>
</feature>